<dbReference type="Proteomes" id="UP001054902">
    <property type="component" value="Unassembled WGS sequence"/>
</dbReference>
<gene>
    <name evidence="1" type="ORF">CTEN210_16082</name>
</gene>
<dbReference type="EMBL" id="BLLK01000069">
    <property type="protein sequence ID" value="GFH59606.1"/>
    <property type="molecule type" value="Genomic_DNA"/>
</dbReference>
<evidence type="ECO:0000313" key="2">
    <source>
        <dbReference type="Proteomes" id="UP001054902"/>
    </source>
</evidence>
<organism evidence="1 2">
    <name type="scientific">Chaetoceros tenuissimus</name>
    <dbReference type="NCBI Taxonomy" id="426638"/>
    <lineage>
        <taxon>Eukaryota</taxon>
        <taxon>Sar</taxon>
        <taxon>Stramenopiles</taxon>
        <taxon>Ochrophyta</taxon>
        <taxon>Bacillariophyta</taxon>
        <taxon>Coscinodiscophyceae</taxon>
        <taxon>Chaetocerotophycidae</taxon>
        <taxon>Chaetocerotales</taxon>
        <taxon>Chaetocerotaceae</taxon>
        <taxon>Chaetoceros</taxon>
    </lineage>
</organism>
<evidence type="ECO:0000313" key="1">
    <source>
        <dbReference type="EMBL" id="GFH59606.1"/>
    </source>
</evidence>
<dbReference type="AlphaFoldDB" id="A0AAD3D844"/>
<keyword evidence="2" id="KW-1185">Reference proteome</keyword>
<accession>A0AAD3D844</accession>
<reference evidence="1 2" key="1">
    <citation type="journal article" date="2021" name="Sci. Rep.">
        <title>The genome of the diatom Chaetoceros tenuissimus carries an ancient integrated fragment of an extant virus.</title>
        <authorList>
            <person name="Hongo Y."/>
            <person name="Kimura K."/>
            <person name="Takaki Y."/>
            <person name="Yoshida Y."/>
            <person name="Baba S."/>
            <person name="Kobayashi G."/>
            <person name="Nagasaki K."/>
            <person name="Hano T."/>
            <person name="Tomaru Y."/>
        </authorList>
    </citation>
    <scope>NUCLEOTIDE SEQUENCE [LARGE SCALE GENOMIC DNA]</scope>
    <source>
        <strain evidence="1 2">NIES-3715</strain>
    </source>
</reference>
<sequence length="172" mass="19835">MLKLLAAIYKKLPRNYIGAHVRVDDKATCKPQNSCEETCNEERAKNAFKDLITDIDNLHNASHVLLGYGSEMVPKCFEYFAKEKYSFTTVYETVENDPELLQMLERIGSEKDTVYLLLDQILIGIAQNVVMKFSFLYSNPKVSVSTYQKTITKWHNHRHDILQAMSQVAPQR</sequence>
<comment type="caution">
    <text evidence="1">The sequence shown here is derived from an EMBL/GenBank/DDBJ whole genome shotgun (WGS) entry which is preliminary data.</text>
</comment>
<name>A0AAD3D844_9STRA</name>
<proteinExistence type="predicted"/>
<protein>
    <submittedName>
        <fullName evidence="1">Uncharacterized protein</fullName>
    </submittedName>
</protein>